<dbReference type="Pfam" id="PF07992">
    <property type="entry name" value="Pyr_redox_2"/>
    <property type="match status" value="1"/>
</dbReference>
<dbReference type="PRINTS" id="PR00469">
    <property type="entry name" value="PNDRDTASEII"/>
</dbReference>
<dbReference type="GO" id="GO:0016491">
    <property type="term" value="F:oxidoreductase activity"/>
    <property type="evidence" value="ECO:0007669"/>
    <property type="project" value="UniProtKB-KW"/>
</dbReference>
<reference evidence="4 5" key="1">
    <citation type="journal article" date="2016" name="Nat. Commun.">
        <title>Thousands of microbial genomes shed light on interconnected biogeochemical processes in an aquifer system.</title>
        <authorList>
            <person name="Anantharaman K."/>
            <person name="Brown C.T."/>
            <person name="Hug L.A."/>
            <person name="Sharon I."/>
            <person name="Castelle C.J."/>
            <person name="Probst A.J."/>
            <person name="Thomas B.C."/>
            <person name="Singh A."/>
            <person name="Wilkins M.J."/>
            <person name="Karaoz U."/>
            <person name="Brodie E.L."/>
            <person name="Williams K.H."/>
            <person name="Hubbard S.S."/>
            <person name="Banfield J.F."/>
        </authorList>
    </citation>
    <scope>NUCLEOTIDE SEQUENCE [LARGE SCALE GENOMIC DNA]</scope>
</reference>
<dbReference type="Proteomes" id="UP000177704">
    <property type="component" value="Unassembled WGS sequence"/>
</dbReference>
<evidence type="ECO:0000313" key="5">
    <source>
        <dbReference type="Proteomes" id="UP000177704"/>
    </source>
</evidence>
<keyword evidence="2" id="KW-0560">Oxidoreductase</keyword>
<gene>
    <name evidence="4" type="ORF">A3B36_02960</name>
</gene>
<dbReference type="AlphaFoldDB" id="A0A1F7UZ95"/>
<evidence type="ECO:0000313" key="4">
    <source>
        <dbReference type="EMBL" id="OGL83610.1"/>
    </source>
</evidence>
<dbReference type="PANTHER" id="PTHR48105">
    <property type="entry name" value="THIOREDOXIN REDUCTASE 1-RELATED-RELATED"/>
    <property type="match status" value="1"/>
</dbReference>
<dbReference type="Gene3D" id="3.50.50.60">
    <property type="entry name" value="FAD/NAD(P)-binding domain"/>
    <property type="match status" value="2"/>
</dbReference>
<organism evidence="4 5">
    <name type="scientific">Candidatus Uhrbacteria bacterium RIFCSPLOWO2_01_FULL_55_36</name>
    <dbReference type="NCBI Taxonomy" id="1802404"/>
    <lineage>
        <taxon>Bacteria</taxon>
        <taxon>Candidatus Uhriibacteriota</taxon>
    </lineage>
</organism>
<comment type="caution">
    <text evidence="4">The sequence shown here is derived from an EMBL/GenBank/DDBJ whole genome shotgun (WGS) entry which is preliminary data.</text>
</comment>
<feature type="domain" description="FAD/NAD(P)-binding" evidence="3">
    <location>
        <begin position="3"/>
        <end position="288"/>
    </location>
</feature>
<dbReference type="PRINTS" id="PR00368">
    <property type="entry name" value="FADPNR"/>
</dbReference>
<evidence type="ECO:0000256" key="1">
    <source>
        <dbReference type="ARBA" id="ARBA00022630"/>
    </source>
</evidence>
<sequence length="316" mass="34150">MWDVIIVGAGAAGMSAGMYTSRRALSTLILSTDLGGQAAMTDWIENYPGVVGKTHGVAIMGNFRKQYEEFGGKMRFEEVKKIEKAGDDFNVITPQSEEQARAVILAFGLSPCELKVPGEERLKGKGVTYCATCDGPLYNGKVVGVVGSISEALDAAEYLSKICPKVYLFPQRDKLLGSAVLNEKVKGIANIEIVWNKKITEVAGEDKAKSVKWADIATNEVGETPLEGLFVEIGYIAKTDWVKDFVELDAKRQIKVDKENRTNVPGVYAAGDITDVDYKQVVVSAGEGAKAALEVYKYLQVKAGKPGVLTPDWGGV</sequence>
<dbReference type="InterPro" id="IPR036188">
    <property type="entry name" value="FAD/NAD-bd_sf"/>
</dbReference>
<proteinExistence type="predicted"/>
<keyword evidence="1" id="KW-0285">Flavoprotein</keyword>
<accession>A0A1F7UZ95</accession>
<dbReference type="InterPro" id="IPR050097">
    <property type="entry name" value="Ferredoxin-NADP_redctase_2"/>
</dbReference>
<protein>
    <recommendedName>
        <fullName evidence="3">FAD/NAD(P)-binding domain-containing protein</fullName>
    </recommendedName>
</protein>
<name>A0A1F7UZ95_9BACT</name>
<evidence type="ECO:0000259" key="3">
    <source>
        <dbReference type="Pfam" id="PF07992"/>
    </source>
</evidence>
<dbReference type="InterPro" id="IPR023753">
    <property type="entry name" value="FAD/NAD-binding_dom"/>
</dbReference>
<evidence type="ECO:0000256" key="2">
    <source>
        <dbReference type="ARBA" id="ARBA00023002"/>
    </source>
</evidence>
<dbReference type="EMBL" id="MGEM01000049">
    <property type="protein sequence ID" value="OGL83610.1"/>
    <property type="molecule type" value="Genomic_DNA"/>
</dbReference>
<dbReference type="SUPFAM" id="SSF51905">
    <property type="entry name" value="FAD/NAD(P)-binding domain"/>
    <property type="match status" value="1"/>
</dbReference>